<evidence type="ECO:0000256" key="4">
    <source>
        <dbReference type="ARBA" id="ARBA00022989"/>
    </source>
</evidence>
<feature type="transmembrane region" description="Helical" evidence="5">
    <location>
        <begin position="36"/>
        <end position="55"/>
    </location>
</feature>
<evidence type="ECO:0000313" key="7">
    <source>
        <dbReference type="EMBL" id="TVT94277.1"/>
    </source>
</evidence>
<dbReference type="SMART" id="SM00244">
    <property type="entry name" value="PHB"/>
    <property type="match status" value="1"/>
</dbReference>
<keyword evidence="5" id="KW-0472">Membrane</keyword>
<feature type="transmembrane region" description="Helical" evidence="5">
    <location>
        <begin position="61"/>
        <end position="78"/>
    </location>
</feature>
<sequence>MDSLFYQLGKLSASSSSSSSSGAERVDSDPGRLPRWLAPLAVAVVVFGLAVVVFPVTPLTLAGYVVLALAVAAVYDAVEIVQAYEKRTLTVFGDYKGILEPGLNVVPPFVSKTYRFDMRTQTLDVPSQEAITEDNSPVTADAVVYIRVMDPERAFLQVDNYRRAVSLLAQTTLRAALGDMELDDTLARRDHINARIRRELDEPTDEWGVRVESVEVREVKPSKDVENAMEQQTSAERRRRAMILEAQG</sequence>
<keyword evidence="3 5" id="KW-0812">Transmembrane</keyword>
<evidence type="ECO:0000256" key="1">
    <source>
        <dbReference type="ARBA" id="ARBA00004167"/>
    </source>
</evidence>
<keyword evidence="4 5" id="KW-1133">Transmembrane helix</keyword>
<proteinExistence type="inferred from homology"/>
<comment type="caution">
    <text evidence="7">The sequence shown here is derived from an EMBL/GenBank/DDBJ whole genome shotgun (WGS) entry which is preliminary data.</text>
</comment>
<comment type="subcellular location">
    <subcellularLocation>
        <location evidence="1">Membrane</location>
        <topology evidence="1">Single-pass membrane protein</topology>
    </subcellularLocation>
</comment>
<dbReference type="AlphaFoldDB" id="A0A558G946"/>
<dbReference type="RefSeq" id="WP_261372695.1">
    <property type="nucleotide sequence ID" value="NZ_VMTR01000093.1"/>
</dbReference>
<evidence type="ECO:0000256" key="3">
    <source>
        <dbReference type="ARBA" id="ARBA00022692"/>
    </source>
</evidence>
<gene>
    <name evidence="7" type="ORF">FQA18_12750</name>
</gene>
<dbReference type="PANTHER" id="PTHR10264">
    <property type="entry name" value="BAND 7 PROTEIN-RELATED"/>
    <property type="match status" value="1"/>
</dbReference>
<dbReference type="GO" id="GO:0098552">
    <property type="term" value="C:side of membrane"/>
    <property type="evidence" value="ECO:0007669"/>
    <property type="project" value="UniProtKB-ARBA"/>
</dbReference>
<dbReference type="InterPro" id="IPR001972">
    <property type="entry name" value="Stomatin_HflK_fam"/>
</dbReference>
<dbReference type="SUPFAM" id="SSF117892">
    <property type="entry name" value="Band 7/SPFH domain"/>
    <property type="match status" value="1"/>
</dbReference>
<dbReference type="Gene3D" id="3.30.479.30">
    <property type="entry name" value="Band 7 domain"/>
    <property type="match status" value="1"/>
</dbReference>
<dbReference type="PANTHER" id="PTHR10264:SF19">
    <property type="entry name" value="AT06885P-RELATED"/>
    <property type="match status" value="1"/>
</dbReference>
<dbReference type="EMBL" id="VMTR01000093">
    <property type="protein sequence ID" value="TVT94277.1"/>
    <property type="molecule type" value="Genomic_DNA"/>
</dbReference>
<reference evidence="7 8" key="1">
    <citation type="submission" date="2019-07" db="EMBL/GenBank/DDBJ databases">
        <title>Draft genome sequence of Haloferax volcanii SS0101, isolated from salt farm in Samut Sakhon, Thailand.</title>
        <authorList>
            <person name="Wanthongcharoen S."/>
            <person name="Yamprayoonswat W."/>
            <person name="Ruangsuj P."/>
            <person name="Thongpramul N."/>
            <person name="Jumpathong W."/>
            <person name="Sittihan S."/>
            <person name="Kanjanavas P."/>
            <person name="Yasawong M."/>
        </authorList>
    </citation>
    <scope>NUCLEOTIDE SEQUENCE [LARGE SCALE GENOMIC DNA]</scope>
    <source>
        <strain evidence="7 8">SS0101</strain>
    </source>
</reference>
<dbReference type="GO" id="GO:0005886">
    <property type="term" value="C:plasma membrane"/>
    <property type="evidence" value="ECO:0007669"/>
    <property type="project" value="InterPro"/>
</dbReference>
<evidence type="ECO:0000313" key="8">
    <source>
        <dbReference type="Proteomes" id="UP000320212"/>
    </source>
</evidence>
<feature type="domain" description="Band 7" evidence="6">
    <location>
        <begin position="76"/>
        <end position="233"/>
    </location>
</feature>
<dbReference type="Pfam" id="PF01145">
    <property type="entry name" value="Band_7"/>
    <property type="match status" value="1"/>
</dbReference>
<feature type="non-terminal residue" evidence="7">
    <location>
        <position position="248"/>
    </location>
</feature>
<name>A0A558G946_HALVO</name>
<evidence type="ECO:0000259" key="6">
    <source>
        <dbReference type="SMART" id="SM00244"/>
    </source>
</evidence>
<dbReference type="InterPro" id="IPR043202">
    <property type="entry name" value="Band-7_stomatin-like"/>
</dbReference>
<organism evidence="7 8">
    <name type="scientific">Haloferax volcanii</name>
    <name type="common">Halobacterium volcanii</name>
    <dbReference type="NCBI Taxonomy" id="2246"/>
    <lineage>
        <taxon>Archaea</taxon>
        <taxon>Methanobacteriati</taxon>
        <taxon>Methanobacteriota</taxon>
        <taxon>Stenosarchaea group</taxon>
        <taxon>Halobacteria</taxon>
        <taxon>Halobacteriales</taxon>
        <taxon>Haloferacaceae</taxon>
        <taxon>Haloferax</taxon>
    </lineage>
</organism>
<dbReference type="PRINTS" id="PR00721">
    <property type="entry name" value="STOMATIN"/>
</dbReference>
<dbReference type="InterPro" id="IPR001107">
    <property type="entry name" value="Band_7"/>
</dbReference>
<dbReference type="FunFam" id="3.30.479.30:FF:000004">
    <property type="entry name" value="Putative membrane protease family, stomatin"/>
    <property type="match status" value="1"/>
</dbReference>
<accession>A0A558G946</accession>
<dbReference type="InterPro" id="IPR036013">
    <property type="entry name" value="Band_7/SPFH_dom_sf"/>
</dbReference>
<evidence type="ECO:0000256" key="5">
    <source>
        <dbReference type="SAM" id="Phobius"/>
    </source>
</evidence>
<dbReference type="Proteomes" id="UP000320212">
    <property type="component" value="Unassembled WGS sequence"/>
</dbReference>
<comment type="similarity">
    <text evidence="2">Belongs to the band 7/mec-2 family.</text>
</comment>
<evidence type="ECO:0000256" key="2">
    <source>
        <dbReference type="ARBA" id="ARBA00008164"/>
    </source>
</evidence>
<protein>
    <submittedName>
        <fullName evidence="7">Phosphoesterase</fullName>
    </submittedName>
</protein>